<dbReference type="SUPFAM" id="SSF51735">
    <property type="entry name" value="NAD(P)-binding Rossmann-fold domains"/>
    <property type="match status" value="1"/>
</dbReference>
<evidence type="ECO:0000313" key="2">
    <source>
        <dbReference type="EMBL" id="ORY74750.1"/>
    </source>
</evidence>
<name>A0A1Y2ET60_9BASI</name>
<dbReference type="InterPro" id="IPR036291">
    <property type="entry name" value="NAD(P)-bd_dom_sf"/>
</dbReference>
<dbReference type="PANTHER" id="PTHR43157">
    <property type="entry name" value="PHOSPHATIDYLINOSITOL-GLYCAN BIOSYNTHESIS CLASS F PROTEIN-RELATED"/>
    <property type="match status" value="1"/>
</dbReference>
<dbReference type="PRINTS" id="PR00081">
    <property type="entry name" value="GDHRDH"/>
</dbReference>
<evidence type="ECO:0008006" key="4">
    <source>
        <dbReference type="Google" id="ProtNLM"/>
    </source>
</evidence>
<gene>
    <name evidence="2" type="ORF">BCR35DRAFT_353776</name>
</gene>
<dbReference type="STRING" id="106004.A0A1Y2ET60"/>
<dbReference type="Gene3D" id="3.40.50.720">
    <property type="entry name" value="NAD(P)-binding Rossmann-like Domain"/>
    <property type="match status" value="1"/>
</dbReference>
<accession>A0A1Y2ET60</accession>
<dbReference type="Pfam" id="PF00106">
    <property type="entry name" value="adh_short"/>
    <property type="match status" value="1"/>
</dbReference>
<dbReference type="Proteomes" id="UP000193467">
    <property type="component" value="Unassembled WGS sequence"/>
</dbReference>
<proteinExistence type="predicted"/>
<dbReference type="PANTHER" id="PTHR43157:SF31">
    <property type="entry name" value="PHOSPHATIDYLINOSITOL-GLYCAN BIOSYNTHESIS CLASS F PROTEIN"/>
    <property type="match status" value="1"/>
</dbReference>
<dbReference type="InParanoid" id="A0A1Y2ET60"/>
<protein>
    <recommendedName>
        <fullName evidence="4">NAD(P)-binding protein</fullName>
    </recommendedName>
</protein>
<dbReference type="EMBL" id="MCGR01000040">
    <property type="protein sequence ID" value="ORY74750.1"/>
    <property type="molecule type" value="Genomic_DNA"/>
</dbReference>
<dbReference type="OrthoDB" id="542013at2759"/>
<evidence type="ECO:0000256" key="1">
    <source>
        <dbReference type="ARBA" id="ARBA00023002"/>
    </source>
</evidence>
<organism evidence="2 3">
    <name type="scientific">Leucosporidium creatinivorum</name>
    <dbReference type="NCBI Taxonomy" id="106004"/>
    <lineage>
        <taxon>Eukaryota</taxon>
        <taxon>Fungi</taxon>
        <taxon>Dikarya</taxon>
        <taxon>Basidiomycota</taxon>
        <taxon>Pucciniomycotina</taxon>
        <taxon>Microbotryomycetes</taxon>
        <taxon>Leucosporidiales</taxon>
        <taxon>Leucosporidium</taxon>
    </lineage>
</organism>
<keyword evidence="3" id="KW-1185">Reference proteome</keyword>
<comment type="caution">
    <text evidence="2">The sequence shown here is derived from an EMBL/GenBank/DDBJ whole genome shotgun (WGS) entry which is preliminary data.</text>
</comment>
<evidence type="ECO:0000313" key="3">
    <source>
        <dbReference type="Proteomes" id="UP000193467"/>
    </source>
</evidence>
<keyword evidence="1" id="KW-0560">Oxidoreductase</keyword>
<dbReference type="AlphaFoldDB" id="A0A1Y2ET60"/>
<dbReference type="InterPro" id="IPR002347">
    <property type="entry name" value="SDR_fam"/>
</dbReference>
<sequence length="339" mass="36704">MATTILYEQFFGKMDKPIDTPLNGRIVIVTGSNTGLGLQTAIHLARLAPARLILAVRSVEKGAAARDTLLAAKGVASSISASAVEVWPLDLASFASVNAFAARAEAELPRLDIVVENAGVNSWKQFGRTADGWETTLQVNDLATGLLAVLLFPLLRKTAALPPIDPSAPTFKPHLTLTGSEVHLVAKFHEGTLPGSILDNLNDETIFQQCWSDRYNTSKLLNIFLSRKLAELAGDKVVVNVVNPGLCETELGRDLPRIMVMIMRWLARTAEQGARNIAWAATEDTSAEPGAYVSVQAVKPTSPFTHSNEGKEAEAKVWEEMVALWKKVGGEEAKRALRE</sequence>
<dbReference type="GO" id="GO:0016491">
    <property type="term" value="F:oxidoreductase activity"/>
    <property type="evidence" value="ECO:0007669"/>
    <property type="project" value="UniProtKB-KW"/>
</dbReference>
<reference evidence="2 3" key="1">
    <citation type="submission" date="2016-07" db="EMBL/GenBank/DDBJ databases">
        <title>Pervasive Adenine N6-methylation of Active Genes in Fungi.</title>
        <authorList>
            <consortium name="DOE Joint Genome Institute"/>
            <person name="Mondo S.J."/>
            <person name="Dannebaum R.O."/>
            <person name="Kuo R.C."/>
            <person name="Labutti K."/>
            <person name="Haridas S."/>
            <person name="Kuo A."/>
            <person name="Salamov A."/>
            <person name="Ahrendt S.R."/>
            <person name="Lipzen A."/>
            <person name="Sullivan W."/>
            <person name="Andreopoulos W.B."/>
            <person name="Clum A."/>
            <person name="Lindquist E."/>
            <person name="Daum C."/>
            <person name="Ramamoorthy G.K."/>
            <person name="Gryganskyi A."/>
            <person name="Culley D."/>
            <person name="Magnuson J.K."/>
            <person name="James T.Y."/>
            <person name="O'Malley M.A."/>
            <person name="Stajich J.E."/>
            <person name="Spatafora J.W."/>
            <person name="Visel A."/>
            <person name="Grigoriev I.V."/>
        </authorList>
    </citation>
    <scope>NUCLEOTIDE SEQUENCE [LARGE SCALE GENOMIC DNA]</scope>
    <source>
        <strain evidence="2 3">62-1032</strain>
    </source>
</reference>